<evidence type="ECO:0000256" key="1">
    <source>
        <dbReference type="SAM" id="MobiDB-lite"/>
    </source>
</evidence>
<feature type="region of interest" description="Disordered" evidence="1">
    <location>
        <begin position="31"/>
        <end position="75"/>
    </location>
</feature>
<name>A0A9Q3CU46_9BASI</name>
<organism evidence="2 3">
    <name type="scientific">Austropuccinia psidii MF-1</name>
    <dbReference type="NCBI Taxonomy" id="1389203"/>
    <lineage>
        <taxon>Eukaryota</taxon>
        <taxon>Fungi</taxon>
        <taxon>Dikarya</taxon>
        <taxon>Basidiomycota</taxon>
        <taxon>Pucciniomycotina</taxon>
        <taxon>Pucciniomycetes</taxon>
        <taxon>Pucciniales</taxon>
        <taxon>Sphaerophragmiaceae</taxon>
        <taxon>Austropuccinia</taxon>
    </lineage>
</organism>
<evidence type="ECO:0000313" key="2">
    <source>
        <dbReference type="EMBL" id="MBW0491354.1"/>
    </source>
</evidence>
<gene>
    <name evidence="2" type="ORF">O181_031069</name>
</gene>
<comment type="caution">
    <text evidence="2">The sequence shown here is derived from an EMBL/GenBank/DDBJ whole genome shotgun (WGS) entry which is preliminary data.</text>
</comment>
<evidence type="ECO:0000313" key="3">
    <source>
        <dbReference type="Proteomes" id="UP000765509"/>
    </source>
</evidence>
<protein>
    <submittedName>
        <fullName evidence="2">Uncharacterized protein</fullName>
    </submittedName>
</protein>
<sequence>MEGTVPSRKEGRGTIISDFFSVVFGAFPGSSRTTLKGLGEDDAEEENSVEEKKYDNTEASPSPVGECEGTGGKPLAQYDLPGSHQTYLSLLAIMQQMTPIMAYLQEN</sequence>
<dbReference type="AlphaFoldDB" id="A0A9Q3CU46"/>
<accession>A0A9Q3CU46</accession>
<keyword evidence="3" id="KW-1185">Reference proteome</keyword>
<dbReference type="EMBL" id="AVOT02011044">
    <property type="protein sequence ID" value="MBW0491354.1"/>
    <property type="molecule type" value="Genomic_DNA"/>
</dbReference>
<proteinExistence type="predicted"/>
<dbReference type="Proteomes" id="UP000765509">
    <property type="component" value="Unassembled WGS sequence"/>
</dbReference>
<reference evidence="2" key="1">
    <citation type="submission" date="2021-03" db="EMBL/GenBank/DDBJ databases">
        <title>Draft genome sequence of rust myrtle Austropuccinia psidii MF-1, a brazilian biotype.</title>
        <authorList>
            <person name="Quecine M.C."/>
            <person name="Pachon D.M.R."/>
            <person name="Bonatelli M.L."/>
            <person name="Correr F.H."/>
            <person name="Franceschini L.M."/>
            <person name="Leite T.F."/>
            <person name="Margarido G.R.A."/>
            <person name="Almeida C.A."/>
            <person name="Ferrarezi J.A."/>
            <person name="Labate C.A."/>
        </authorList>
    </citation>
    <scope>NUCLEOTIDE SEQUENCE</scope>
    <source>
        <strain evidence="2">MF-1</strain>
    </source>
</reference>